<protein>
    <recommendedName>
        <fullName evidence="4">Alpha/beta hydrolase fold-3 domain-containing protein</fullName>
    </recommendedName>
</protein>
<evidence type="ECO:0000256" key="1">
    <source>
        <dbReference type="SAM" id="MobiDB-lite"/>
    </source>
</evidence>
<dbReference type="AlphaFoldDB" id="A0A8S3IN17"/>
<dbReference type="GO" id="GO:0019433">
    <property type="term" value="P:triglyceride catabolic process"/>
    <property type="evidence" value="ECO:0007669"/>
    <property type="project" value="TreeGrafter"/>
</dbReference>
<reference evidence="2" key="1">
    <citation type="submission" date="2021-02" db="EMBL/GenBank/DDBJ databases">
        <authorList>
            <person name="Nowell W R."/>
        </authorList>
    </citation>
    <scope>NUCLEOTIDE SEQUENCE</scope>
</reference>
<dbReference type="PANTHER" id="PTHR23025">
    <property type="entry name" value="TRIACYLGLYCEROL LIPASE"/>
    <property type="match status" value="1"/>
</dbReference>
<dbReference type="Proteomes" id="UP000676336">
    <property type="component" value="Unassembled WGS sequence"/>
</dbReference>
<evidence type="ECO:0000313" key="3">
    <source>
        <dbReference type="Proteomes" id="UP000676336"/>
    </source>
</evidence>
<dbReference type="GO" id="GO:0004806">
    <property type="term" value="F:triacylglycerol lipase activity"/>
    <property type="evidence" value="ECO:0007669"/>
    <property type="project" value="TreeGrafter"/>
</dbReference>
<accession>A0A8S3IN17</accession>
<sequence length="124" mass="13855">MNDLARRYNIGGPLFPSSSSTKKKKRNKKNALAPLTNPIFPLTRTTTATDNPFIDDNVEFARRLRDLNVSHHLNVVHEFPHGFLDFGFAAANVAEYNIEIINMMLNILKQSASTSDAIASESNH</sequence>
<evidence type="ECO:0008006" key="4">
    <source>
        <dbReference type="Google" id="ProtNLM"/>
    </source>
</evidence>
<dbReference type="GO" id="GO:0005829">
    <property type="term" value="C:cytosol"/>
    <property type="evidence" value="ECO:0007669"/>
    <property type="project" value="TreeGrafter"/>
</dbReference>
<dbReference type="InterPro" id="IPR029058">
    <property type="entry name" value="AB_hydrolase_fold"/>
</dbReference>
<feature type="region of interest" description="Disordered" evidence="1">
    <location>
        <begin position="11"/>
        <end position="31"/>
    </location>
</feature>
<comment type="caution">
    <text evidence="2">The sequence shown here is derived from an EMBL/GenBank/DDBJ whole genome shotgun (WGS) entry which is preliminary data.</text>
</comment>
<dbReference type="GO" id="GO:0004771">
    <property type="term" value="F:sterol ester esterase activity"/>
    <property type="evidence" value="ECO:0007669"/>
    <property type="project" value="TreeGrafter"/>
</dbReference>
<dbReference type="PANTHER" id="PTHR23025:SF3">
    <property type="entry name" value="HORMONE-SENSITIVE LIPASE"/>
    <property type="match status" value="1"/>
</dbReference>
<proteinExistence type="predicted"/>
<dbReference type="SUPFAM" id="SSF53474">
    <property type="entry name" value="alpha/beta-Hydrolases"/>
    <property type="match status" value="1"/>
</dbReference>
<organism evidence="2 3">
    <name type="scientific">Rotaria magnacalcarata</name>
    <dbReference type="NCBI Taxonomy" id="392030"/>
    <lineage>
        <taxon>Eukaryota</taxon>
        <taxon>Metazoa</taxon>
        <taxon>Spiralia</taxon>
        <taxon>Gnathifera</taxon>
        <taxon>Rotifera</taxon>
        <taxon>Eurotatoria</taxon>
        <taxon>Bdelloidea</taxon>
        <taxon>Philodinida</taxon>
        <taxon>Philodinidae</taxon>
        <taxon>Rotaria</taxon>
    </lineage>
</organism>
<dbReference type="Gene3D" id="3.40.50.1820">
    <property type="entry name" value="alpha/beta hydrolase"/>
    <property type="match status" value="1"/>
</dbReference>
<name>A0A8S3IN17_9BILA</name>
<evidence type="ECO:0000313" key="2">
    <source>
        <dbReference type="EMBL" id="CAF5202845.1"/>
    </source>
</evidence>
<gene>
    <name evidence="2" type="ORF">SMN809_LOCUS76041</name>
</gene>
<feature type="non-terminal residue" evidence="2">
    <location>
        <position position="1"/>
    </location>
</feature>
<dbReference type="EMBL" id="CAJOBI010333917">
    <property type="protein sequence ID" value="CAF5202845.1"/>
    <property type="molecule type" value="Genomic_DNA"/>
</dbReference>